<organism evidence="1 2">
    <name type="scientific">Panagrolaimus superbus</name>
    <dbReference type="NCBI Taxonomy" id="310955"/>
    <lineage>
        <taxon>Eukaryota</taxon>
        <taxon>Metazoa</taxon>
        <taxon>Ecdysozoa</taxon>
        <taxon>Nematoda</taxon>
        <taxon>Chromadorea</taxon>
        <taxon>Rhabditida</taxon>
        <taxon>Tylenchina</taxon>
        <taxon>Panagrolaimomorpha</taxon>
        <taxon>Panagrolaimoidea</taxon>
        <taxon>Panagrolaimidae</taxon>
        <taxon>Panagrolaimus</taxon>
    </lineage>
</organism>
<protein>
    <submittedName>
        <fullName evidence="2">Uncharacterized protein</fullName>
    </submittedName>
</protein>
<proteinExistence type="predicted"/>
<sequence>MANLSKSKSFSITFNPNVSSVSTETVKELLKLPNFSNINRLFLLQIPESFDIESIFEYLKKTQKNFFLWLDFSPTISDAYKIRLEAVVDEILETASSFNYVYPFIRIPNLNPLKQRALRNLFKEHQHLWKPSN</sequence>
<dbReference type="WBParaSite" id="PSU_v2.g2397.t1">
    <property type="protein sequence ID" value="PSU_v2.g2397.t1"/>
    <property type="gene ID" value="PSU_v2.g2397"/>
</dbReference>
<name>A0A914YQE1_9BILA</name>
<accession>A0A914YQE1</accession>
<evidence type="ECO:0000313" key="1">
    <source>
        <dbReference type="Proteomes" id="UP000887577"/>
    </source>
</evidence>
<keyword evidence="1" id="KW-1185">Reference proteome</keyword>
<dbReference type="AlphaFoldDB" id="A0A914YQE1"/>
<reference evidence="2" key="1">
    <citation type="submission" date="2022-11" db="UniProtKB">
        <authorList>
            <consortium name="WormBaseParasite"/>
        </authorList>
    </citation>
    <scope>IDENTIFICATION</scope>
</reference>
<dbReference type="Proteomes" id="UP000887577">
    <property type="component" value="Unplaced"/>
</dbReference>
<evidence type="ECO:0000313" key="2">
    <source>
        <dbReference type="WBParaSite" id="PSU_v2.g2397.t1"/>
    </source>
</evidence>